<gene>
    <name evidence="6" type="primary">scpB</name>
    <name evidence="6" type="ORF">WMQ36_14995</name>
</gene>
<feature type="region of interest" description="Disordered" evidence="5">
    <location>
        <begin position="21"/>
        <end position="60"/>
    </location>
</feature>
<dbReference type="InterPro" id="IPR036390">
    <property type="entry name" value="WH_DNA-bd_sf"/>
</dbReference>
<dbReference type="InterPro" id="IPR036388">
    <property type="entry name" value="WH-like_DNA-bd_sf"/>
</dbReference>
<dbReference type="PANTHER" id="PTHR34298">
    <property type="entry name" value="SEGREGATION AND CONDENSATION PROTEIN B"/>
    <property type="match status" value="1"/>
</dbReference>
<keyword evidence="3" id="KW-0159">Chromosome partition</keyword>
<dbReference type="Gene3D" id="1.10.10.10">
    <property type="entry name" value="Winged helix-like DNA-binding domain superfamily/Winged helix DNA-binding domain"/>
    <property type="match status" value="2"/>
</dbReference>
<keyword evidence="1" id="KW-0963">Cytoplasm</keyword>
<protein>
    <submittedName>
        <fullName evidence="6">SMC-Scp complex subunit ScpB</fullName>
    </submittedName>
</protein>
<feature type="compositionally biased region" description="Low complexity" evidence="5">
    <location>
        <begin position="35"/>
        <end position="50"/>
    </location>
</feature>
<dbReference type="EMBL" id="JBBMFM010000056">
    <property type="protein sequence ID" value="MEQ2426281.1"/>
    <property type="molecule type" value="Genomic_DNA"/>
</dbReference>
<organism evidence="6 7">
    <name type="scientific">Enterocloster hominis</name>
    <name type="common">ex Hitch et al. 2024</name>
    <dbReference type="NCBI Taxonomy" id="1917870"/>
    <lineage>
        <taxon>Bacteria</taxon>
        <taxon>Bacillati</taxon>
        <taxon>Bacillota</taxon>
        <taxon>Clostridia</taxon>
        <taxon>Lachnospirales</taxon>
        <taxon>Lachnospiraceae</taxon>
        <taxon>Enterocloster</taxon>
    </lineage>
</organism>
<dbReference type="InterPro" id="IPR005234">
    <property type="entry name" value="ScpB_csome_segregation"/>
</dbReference>
<evidence type="ECO:0000313" key="7">
    <source>
        <dbReference type="Proteomes" id="UP001454086"/>
    </source>
</evidence>
<dbReference type="PANTHER" id="PTHR34298:SF2">
    <property type="entry name" value="SEGREGATION AND CONDENSATION PROTEIN B"/>
    <property type="match status" value="1"/>
</dbReference>
<evidence type="ECO:0000256" key="1">
    <source>
        <dbReference type="ARBA" id="ARBA00022490"/>
    </source>
</evidence>
<reference evidence="6 7" key="1">
    <citation type="submission" date="2024-03" db="EMBL/GenBank/DDBJ databases">
        <title>Human intestinal bacterial collection.</title>
        <authorList>
            <person name="Pauvert C."/>
            <person name="Hitch T.C.A."/>
            <person name="Clavel T."/>
        </authorList>
    </citation>
    <scope>NUCLEOTIDE SEQUENCE [LARGE SCALE GENOMIC DNA]</scope>
    <source>
        <strain evidence="6 7">CLA-SR-H021</strain>
    </source>
</reference>
<name>A0ABV1D7D4_9FIRM</name>
<evidence type="ECO:0000256" key="4">
    <source>
        <dbReference type="ARBA" id="ARBA00023306"/>
    </source>
</evidence>
<dbReference type="Proteomes" id="UP001454086">
    <property type="component" value="Unassembled WGS sequence"/>
</dbReference>
<keyword evidence="7" id="KW-1185">Reference proteome</keyword>
<proteinExistence type="predicted"/>
<sequence length="263" mass="28580">MSKKDKVEAMEAAAGTVETRTGKTVGAVKQPGENAVSAAGHPAGSAAGTADGQGQAVPGQLELSFPPTENEKEQEAIIEAVLFTMGNSVELRQLAVAIGQDQDVARRAVERLIKRYRSSKSGMEITQLEDSYQMCTKAAYYENLIRVAATPKKQVLTEVVLETLSIIAYKQPVTKMEIEKIRGVKSDHAVNRLVEYNLVYEVGRLDAPGRPALFATTEEFLRRFGVGSVQDLPDVGPEQEAEIKAQVEEELQMKLEAAATSEE</sequence>
<evidence type="ECO:0000313" key="6">
    <source>
        <dbReference type="EMBL" id="MEQ2426281.1"/>
    </source>
</evidence>
<dbReference type="NCBIfam" id="TIGR00281">
    <property type="entry name" value="SMC-Scp complex subunit ScpB"/>
    <property type="match status" value="1"/>
</dbReference>
<evidence type="ECO:0000256" key="2">
    <source>
        <dbReference type="ARBA" id="ARBA00022618"/>
    </source>
</evidence>
<accession>A0ABV1D7D4</accession>
<keyword evidence="2" id="KW-0132">Cell division</keyword>
<evidence type="ECO:0000256" key="5">
    <source>
        <dbReference type="SAM" id="MobiDB-lite"/>
    </source>
</evidence>
<dbReference type="Pfam" id="PF04079">
    <property type="entry name" value="SMC_ScpB"/>
    <property type="match status" value="1"/>
</dbReference>
<evidence type="ECO:0000256" key="3">
    <source>
        <dbReference type="ARBA" id="ARBA00022829"/>
    </source>
</evidence>
<comment type="caution">
    <text evidence="6">The sequence shown here is derived from an EMBL/GenBank/DDBJ whole genome shotgun (WGS) entry which is preliminary data.</text>
</comment>
<dbReference type="SUPFAM" id="SSF46785">
    <property type="entry name" value="Winged helix' DNA-binding domain"/>
    <property type="match status" value="2"/>
</dbReference>
<keyword evidence="4" id="KW-0131">Cell cycle</keyword>